<proteinExistence type="predicted"/>
<name>A0A2T4Z2Y4_9HYPH</name>
<gene>
    <name evidence="1" type="ORF">C8P69_105261</name>
</gene>
<organism evidence="1 2">
    <name type="scientific">Phreatobacter oligotrophus</name>
    <dbReference type="NCBI Taxonomy" id="1122261"/>
    <lineage>
        <taxon>Bacteria</taxon>
        <taxon>Pseudomonadati</taxon>
        <taxon>Pseudomonadota</taxon>
        <taxon>Alphaproteobacteria</taxon>
        <taxon>Hyphomicrobiales</taxon>
        <taxon>Phreatobacteraceae</taxon>
        <taxon>Phreatobacter</taxon>
    </lineage>
</organism>
<comment type="caution">
    <text evidence="1">The sequence shown here is derived from an EMBL/GenBank/DDBJ whole genome shotgun (WGS) entry which is preliminary data.</text>
</comment>
<dbReference type="Proteomes" id="UP000241808">
    <property type="component" value="Unassembled WGS sequence"/>
</dbReference>
<dbReference type="AlphaFoldDB" id="A0A2T4Z2Y4"/>
<evidence type="ECO:0000313" key="1">
    <source>
        <dbReference type="EMBL" id="PTM55108.1"/>
    </source>
</evidence>
<reference evidence="1 2" key="1">
    <citation type="submission" date="2018-04" db="EMBL/GenBank/DDBJ databases">
        <title>Genomic Encyclopedia of Archaeal and Bacterial Type Strains, Phase II (KMG-II): from individual species to whole genera.</title>
        <authorList>
            <person name="Goeker M."/>
        </authorList>
    </citation>
    <scope>NUCLEOTIDE SEQUENCE [LARGE SCALE GENOMIC DNA]</scope>
    <source>
        <strain evidence="1 2">DSM 25521</strain>
    </source>
</reference>
<protein>
    <submittedName>
        <fullName evidence="1">Uncharacterized protein</fullName>
    </submittedName>
</protein>
<keyword evidence="2" id="KW-1185">Reference proteome</keyword>
<dbReference type="RefSeq" id="WP_108177950.1">
    <property type="nucleotide sequence ID" value="NZ_PZZL01000005.1"/>
</dbReference>
<accession>A0A2T4Z2Y4</accession>
<sequence length="63" mass="6949">MTDDACRPARQPQIIARGVDFTTQELQGMERAFRKARAASEGARDGELVMRVIRACLSARKAA</sequence>
<evidence type="ECO:0000313" key="2">
    <source>
        <dbReference type="Proteomes" id="UP000241808"/>
    </source>
</evidence>
<dbReference type="EMBL" id="PZZL01000005">
    <property type="protein sequence ID" value="PTM55108.1"/>
    <property type="molecule type" value="Genomic_DNA"/>
</dbReference>